<accession>A0A645HD65</accession>
<protein>
    <submittedName>
        <fullName evidence="1">Uncharacterized protein</fullName>
    </submittedName>
</protein>
<name>A0A645HD65_9ZZZZ</name>
<dbReference type="EMBL" id="VSSQ01090003">
    <property type="protein sequence ID" value="MPN36069.1"/>
    <property type="molecule type" value="Genomic_DNA"/>
</dbReference>
<dbReference type="AlphaFoldDB" id="A0A645HD65"/>
<reference evidence="1" key="1">
    <citation type="submission" date="2019-08" db="EMBL/GenBank/DDBJ databases">
        <authorList>
            <person name="Kucharzyk K."/>
            <person name="Murdoch R.W."/>
            <person name="Higgins S."/>
            <person name="Loffler F."/>
        </authorList>
    </citation>
    <scope>NUCLEOTIDE SEQUENCE</scope>
</reference>
<comment type="caution">
    <text evidence="1">The sequence shown here is derived from an EMBL/GenBank/DDBJ whole genome shotgun (WGS) entry which is preliminary data.</text>
</comment>
<evidence type="ECO:0000313" key="1">
    <source>
        <dbReference type="EMBL" id="MPN36069.1"/>
    </source>
</evidence>
<gene>
    <name evidence="1" type="ORF">SDC9_183574</name>
</gene>
<organism evidence="1">
    <name type="scientific">bioreactor metagenome</name>
    <dbReference type="NCBI Taxonomy" id="1076179"/>
    <lineage>
        <taxon>unclassified sequences</taxon>
        <taxon>metagenomes</taxon>
        <taxon>ecological metagenomes</taxon>
    </lineage>
</organism>
<proteinExistence type="predicted"/>
<sequence>MIRSETYLNRDAAGDGIDGRIHAEVIEMWRDYLRDNLSRKFSDEEYCAFEQEIDENPGLPLANGSLEQQAG</sequence>